<feature type="domain" description="Heavy metal binding" evidence="3">
    <location>
        <begin position="52"/>
        <end position="79"/>
    </location>
</feature>
<dbReference type="Proteomes" id="UP000228535">
    <property type="component" value="Unassembled WGS sequence"/>
</dbReference>
<dbReference type="PROSITE" id="PS51257">
    <property type="entry name" value="PROKAR_LIPOPROTEIN"/>
    <property type="match status" value="1"/>
</dbReference>
<evidence type="ECO:0000313" key="5">
    <source>
        <dbReference type="Proteomes" id="UP000228535"/>
    </source>
</evidence>
<feature type="region of interest" description="Disordered" evidence="1">
    <location>
        <begin position="23"/>
        <end position="46"/>
    </location>
</feature>
<reference evidence="4 5" key="1">
    <citation type="submission" date="2017-11" db="EMBL/GenBank/DDBJ databases">
        <title>Genomic Encyclopedia of Archaeal and Bacterial Type Strains, Phase II (KMG-II): From Individual Species to Whole Genera.</title>
        <authorList>
            <person name="Goeker M."/>
        </authorList>
    </citation>
    <scope>NUCLEOTIDE SEQUENCE [LARGE SCALE GENOMIC DNA]</scope>
    <source>
        <strain evidence="4 5">DSM 11115</strain>
    </source>
</reference>
<gene>
    <name evidence="4" type="ORF">CLV45_1183</name>
</gene>
<feature type="compositionally biased region" description="Low complexity" evidence="1">
    <location>
        <begin position="28"/>
        <end position="45"/>
    </location>
</feature>
<dbReference type="EMBL" id="PGFA01000001">
    <property type="protein sequence ID" value="PJJ59761.1"/>
    <property type="molecule type" value="Genomic_DNA"/>
</dbReference>
<dbReference type="AlphaFoldDB" id="A0A2M9BP81"/>
<dbReference type="Pfam" id="PF19335">
    <property type="entry name" value="HMBD"/>
    <property type="match status" value="1"/>
</dbReference>
<keyword evidence="2" id="KW-0732">Signal</keyword>
<dbReference type="InterPro" id="IPR045800">
    <property type="entry name" value="HMBD"/>
</dbReference>
<dbReference type="GO" id="GO:0046872">
    <property type="term" value="F:metal ion binding"/>
    <property type="evidence" value="ECO:0007669"/>
    <property type="project" value="InterPro"/>
</dbReference>
<sequence>MKINSFLSGALVAGLVLLSSCNQQPADTTTSPSAAAKSESESTPTPAKAALYECPMGCEGSQSPKPGKCPVCEMELEKKS</sequence>
<evidence type="ECO:0000256" key="1">
    <source>
        <dbReference type="SAM" id="MobiDB-lite"/>
    </source>
</evidence>
<keyword evidence="5" id="KW-1185">Reference proteome</keyword>
<comment type="caution">
    <text evidence="4">The sequence shown here is derived from an EMBL/GenBank/DDBJ whole genome shotgun (WGS) entry which is preliminary data.</text>
</comment>
<feature type="chain" id="PRO_5014663823" description="Heavy metal binding domain-containing protein" evidence="2">
    <location>
        <begin position="26"/>
        <end position="80"/>
    </location>
</feature>
<dbReference type="OrthoDB" id="1523860at2"/>
<evidence type="ECO:0000256" key="2">
    <source>
        <dbReference type="SAM" id="SignalP"/>
    </source>
</evidence>
<accession>A0A2M9BP81</accession>
<evidence type="ECO:0000259" key="3">
    <source>
        <dbReference type="Pfam" id="PF19335"/>
    </source>
</evidence>
<name>A0A2M9BP81_9BACT</name>
<feature type="signal peptide" evidence="2">
    <location>
        <begin position="1"/>
        <end position="25"/>
    </location>
</feature>
<protein>
    <recommendedName>
        <fullName evidence="3">Heavy metal binding domain-containing protein</fullName>
    </recommendedName>
</protein>
<evidence type="ECO:0000313" key="4">
    <source>
        <dbReference type="EMBL" id="PJJ59761.1"/>
    </source>
</evidence>
<proteinExistence type="predicted"/>
<organism evidence="4 5">
    <name type="scientific">Hymenobacter chitinivorans DSM 11115</name>
    <dbReference type="NCBI Taxonomy" id="1121954"/>
    <lineage>
        <taxon>Bacteria</taxon>
        <taxon>Pseudomonadati</taxon>
        <taxon>Bacteroidota</taxon>
        <taxon>Cytophagia</taxon>
        <taxon>Cytophagales</taxon>
        <taxon>Hymenobacteraceae</taxon>
        <taxon>Hymenobacter</taxon>
    </lineage>
</organism>
<dbReference type="RefSeq" id="WP_100335458.1">
    <property type="nucleotide sequence ID" value="NZ_PGFA01000001.1"/>
</dbReference>